<dbReference type="SUPFAM" id="SSF52021">
    <property type="entry name" value="Carbamoyl phosphate synthetase, small subunit N-terminal domain"/>
    <property type="match status" value="1"/>
</dbReference>
<dbReference type="PANTHER" id="PTHR43418:SF7">
    <property type="entry name" value="CARBAMOYL-PHOSPHATE SYNTHASE SMALL CHAIN"/>
    <property type="match status" value="1"/>
</dbReference>
<organism evidence="14">
    <name type="scientific">Riquetophycus sp</name>
    <dbReference type="NCBI Taxonomy" id="1897556"/>
    <lineage>
        <taxon>Eukaryota</taxon>
        <taxon>Rhodophyta</taxon>
        <taxon>Florideophyceae</taxon>
        <taxon>Rhodymeniophycidae</taxon>
        <taxon>Peyssonneliales</taxon>
        <taxon>Peyssonneliaceae</taxon>
        <taxon>Riquetophycus</taxon>
    </lineage>
</organism>
<dbReference type="GO" id="GO:0005524">
    <property type="term" value="F:ATP binding"/>
    <property type="evidence" value="ECO:0007669"/>
    <property type="project" value="UniProtKB-UniRule"/>
</dbReference>
<comment type="subunit">
    <text evidence="9">Heterodimer composed of 2 chains; the small (or glutamine) chain promotes the hydrolysis of glutamine to ammonia, which is used by the large (or ammonia) chain to synthesize carbamoyl phosphate.</text>
</comment>
<keyword evidence="12" id="KW-0028">Amino-acid biosynthesis</keyword>
<dbReference type="EMBL" id="KX284710">
    <property type="protein sequence ID" value="AOM64602.1"/>
    <property type="molecule type" value="Genomic_DNA"/>
</dbReference>
<dbReference type="InterPro" id="IPR050472">
    <property type="entry name" value="Anth_synth/Amidotransfase"/>
</dbReference>
<keyword evidence="6 12" id="KW-0067">ATP-binding</keyword>
<evidence type="ECO:0000256" key="5">
    <source>
        <dbReference type="ARBA" id="ARBA00022741"/>
    </source>
</evidence>
<evidence type="ECO:0000256" key="7">
    <source>
        <dbReference type="ARBA" id="ARBA00022962"/>
    </source>
</evidence>
<comment type="subunit">
    <text evidence="12">Composed of two chains; the small (or glutamine) chain promotes the hydrolysis of glutamine to ammonia, which is used by the large (or ammonia) chain to synthesize carbamoyl phosphate. Tetramer of heterodimers (alpha,beta)4.</text>
</comment>
<dbReference type="EC" id="6.3.5.5" evidence="12"/>
<reference evidence="14" key="1">
    <citation type="journal article" date="2016" name="BMC Biol.">
        <title>Parallel evolution of highly conserved plastid genome architecture in red seaweeds and seed plants.</title>
        <authorList>
            <person name="Lee J."/>
            <person name="Cho C.H."/>
            <person name="Park S.I."/>
            <person name="Choi J.W."/>
            <person name="Song H.S."/>
            <person name="West J.A."/>
            <person name="Bhattacharya D."/>
            <person name="Yoon H.S."/>
        </authorList>
    </citation>
    <scope>NUCLEOTIDE SEQUENCE</scope>
</reference>
<dbReference type="InterPro" id="IPR036480">
    <property type="entry name" value="CarbP_synth_ssu_N_sf"/>
</dbReference>
<dbReference type="GO" id="GO:0004359">
    <property type="term" value="F:glutaminase activity"/>
    <property type="evidence" value="ECO:0007669"/>
    <property type="project" value="RHEA"/>
</dbReference>
<dbReference type="Gene3D" id="3.50.30.20">
    <property type="entry name" value="Carbamoyl-phosphate synthase small subunit, N-terminal domain"/>
    <property type="match status" value="1"/>
</dbReference>
<evidence type="ECO:0000256" key="9">
    <source>
        <dbReference type="ARBA" id="ARBA00044031"/>
    </source>
</evidence>
<keyword evidence="12" id="KW-0055">Arginine biosynthesis</keyword>
<dbReference type="GO" id="GO:0006207">
    <property type="term" value="P:'de novo' pyrimidine nucleobase biosynthetic process"/>
    <property type="evidence" value="ECO:0007669"/>
    <property type="project" value="InterPro"/>
</dbReference>
<dbReference type="InterPro" id="IPR002474">
    <property type="entry name" value="CarbamoylP_synth_ssu_N"/>
</dbReference>
<feature type="binding site" evidence="12">
    <location>
        <position position="275"/>
    </location>
    <ligand>
        <name>L-glutamine</name>
        <dbReference type="ChEBI" id="CHEBI:58359"/>
    </ligand>
</feature>
<accession>A0A1C9C896</accession>
<dbReference type="Gene3D" id="3.40.50.880">
    <property type="match status" value="1"/>
</dbReference>
<dbReference type="SMART" id="SM01097">
    <property type="entry name" value="CPSase_sm_chain"/>
    <property type="match status" value="1"/>
</dbReference>
<dbReference type="PROSITE" id="PS51273">
    <property type="entry name" value="GATASE_TYPE_1"/>
    <property type="match status" value="1"/>
</dbReference>
<feature type="binding site" evidence="12">
    <location>
        <position position="245"/>
    </location>
    <ligand>
        <name>L-glutamine</name>
        <dbReference type="ChEBI" id="CHEBI:58359"/>
    </ligand>
</feature>
<dbReference type="AlphaFoldDB" id="A0A1C9C896"/>
<gene>
    <name evidence="12 14" type="primary">carA</name>
    <name evidence="14" type="ORF">Riqu_123</name>
</gene>
<feature type="binding site" evidence="12">
    <location>
        <position position="46"/>
    </location>
    <ligand>
        <name>L-glutamine</name>
        <dbReference type="ChEBI" id="CHEBI:58359"/>
    </ligand>
</feature>
<feature type="binding site" evidence="12">
    <location>
        <position position="314"/>
    </location>
    <ligand>
        <name>L-glutamine</name>
        <dbReference type="ChEBI" id="CHEBI:58359"/>
    </ligand>
</feature>
<feature type="active site" description="Nucleophile" evidence="12">
    <location>
        <position position="274"/>
    </location>
</feature>
<evidence type="ECO:0000256" key="12">
    <source>
        <dbReference type="HAMAP-Rule" id="MF_01209"/>
    </source>
</evidence>
<evidence type="ECO:0000256" key="11">
    <source>
        <dbReference type="ARBA" id="ARBA00049285"/>
    </source>
</evidence>
<evidence type="ECO:0000256" key="2">
    <source>
        <dbReference type="ARBA" id="ARBA00005077"/>
    </source>
</evidence>
<dbReference type="InterPro" id="IPR035686">
    <property type="entry name" value="CPSase_GATase1"/>
</dbReference>
<dbReference type="GO" id="GO:0004088">
    <property type="term" value="F:carbamoyl-phosphate synthase (glutamine-hydrolyzing) activity"/>
    <property type="evidence" value="ECO:0007669"/>
    <property type="project" value="UniProtKB-UniRule"/>
</dbReference>
<dbReference type="InterPro" id="IPR006274">
    <property type="entry name" value="CarbamoylP_synth_ssu"/>
</dbReference>
<evidence type="ECO:0000256" key="6">
    <source>
        <dbReference type="ARBA" id="ARBA00022840"/>
    </source>
</evidence>
<comment type="catalytic activity">
    <reaction evidence="11 12">
        <text>L-glutamine + H2O = L-glutamate + NH4(+)</text>
        <dbReference type="Rhea" id="RHEA:15889"/>
        <dbReference type="ChEBI" id="CHEBI:15377"/>
        <dbReference type="ChEBI" id="CHEBI:28938"/>
        <dbReference type="ChEBI" id="CHEBI:29985"/>
        <dbReference type="ChEBI" id="CHEBI:58359"/>
    </reaction>
</comment>
<proteinExistence type="inferred from homology"/>
<feature type="binding site" evidence="12">
    <location>
        <position position="317"/>
    </location>
    <ligand>
        <name>L-glutamine</name>
        <dbReference type="ChEBI" id="CHEBI:58359"/>
    </ligand>
</feature>
<comment type="catalytic activity">
    <reaction evidence="10 12">
        <text>hydrogencarbonate + L-glutamine + 2 ATP + H2O = carbamoyl phosphate + L-glutamate + 2 ADP + phosphate + 2 H(+)</text>
        <dbReference type="Rhea" id="RHEA:18633"/>
        <dbReference type="ChEBI" id="CHEBI:15377"/>
        <dbReference type="ChEBI" id="CHEBI:15378"/>
        <dbReference type="ChEBI" id="CHEBI:17544"/>
        <dbReference type="ChEBI" id="CHEBI:29985"/>
        <dbReference type="ChEBI" id="CHEBI:30616"/>
        <dbReference type="ChEBI" id="CHEBI:43474"/>
        <dbReference type="ChEBI" id="CHEBI:58228"/>
        <dbReference type="ChEBI" id="CHEBI:58359"/>
        <dbReference type="ChEBI" id="CHEBI:456216"/>
        <dbReference type="EC" id="6.3.5.5"/>
    </reaction>
</comment>
<dbReference type="NCBIfam" id="NF009475">
    <property type="entry name" value="PRK12838.1"/>
    <property type="match status" value="1"/>
</dbReference>
<keyword evidence="8 12" id="KW-0665">Pyrimidine biosynthesis</keyword>
<geneLocation type="plastid" evidence="14"/>
<feature type="region of interest" description="CPSase" evidence="12">
    <location>
        <begin position="1"/>
        <end position="171"/>
    </location>
</feature>
<dbReference type="PRINTS" id="PR00096">
    <property type="entry name" value="GATASE"/>
</dbReference>
<comment type="similarity">
    <text evidence="3 12">Belongs to the CarA family.</text>
</comment>
<dbReference type="PRINTS" id="PR00097">
    <property type="entry name" value="ANTSNTHASEII"/>
</dbReference>
<evidence type="ECO:0000256" key="1">
    <source>
        <dbReference type="ARBA" id="ARBA00004812"/>
    </source>
</evidence>
<feature type="binding site" evidence="12">
    <location>
        <position position="278"/>
    </location>
    <ligand>
        <name>L-glutamine</name>
        <dbReference type="ChEBI" id="CHEBI:58359"/>
    </ligand>
</feature>
<sequence>MHPTMLRLEDGKSYKGWSFNNSVLSLGEVVFNTGMTGYQEIISDPSYCGQIIIFTYPEIGNTGINQEDMESNKIYIKGIIAKNISFYPSNWRSQLSFVDYLSENNIPHIFGIDTRALAKHLRNCGTMNGCIFSENLNSNNIFNMLNSSPSMQGNNLVNEVTTQKVYKIYNYHEVYKKYLSYKYLSNNHISKSNTTINIVVLDLGVKRNIINRLLNYECEVYILPANSSYKVVQQYNPHGIVLSNGPGDPASMKEVIDNVEEIIQKFNIPILGICMGHQILSLALNLTTFKLKFGHRGMNHPTGIGKKAEITSQNHGFAVQFQSLYDDDIYITHVNLNDLTVAGIIHKTRPIFSVQYHPEASPGPHDSEYLFNHFFRLIKITKSKN</sequence>
<keyword evidence="14" id="KW-0934">Plastid</keyword>
<dbReference type="UniPathway" id="UPA00068">
    <property type="reaction ID" value="UER00171"/>
</dbReference>
<protein>
    <recommendedName>
        <fullName evidence="12">Carbamoyl phosphate synthase small chain</fullName>
        <ecNumber evidence="12">6.3.5.5</ecNumber>
    </recommendedName>
    <alternativeName>
        <fullName evidence="12">Carbamoyl phosphate synthetase glutamine chain</fullName>
    </alternativeName>
</protein>
<dbReference type="NCBIfam" id="TIGR01368">
    <property type="entry name" value="CPSaseIIsmall"/>
    <property type="match status" value="1"/>
</dbReference>
<evidence type="ECO:0000256" key="3">
    <source>
        <dbReference type="ARBA" id="ARBA00007800"/>
    </source>
</evidence>
<feature type="domain" description="Carbamoyl-phosphate synthase small subunit N-terminal" evidence="13">
    <location>
        <begin position="2"/>
        <end position="132"/>
    </location>
</feature>
<dbReference type="Pfam" id="PF00988">
    <property type="entry name" value="CPSase_sm_chain"/>
    <property type="match status" value="1"/>
</dbReference>
<feature type="active site" evidence="12">
    <location>
        <position position="357"/>
    </location>
</feature>
<dbReference type="InterPro" id="IPR017926">
    <property type="entry name" value="GATASE"/>
</dbReference>
<dbReference type="HAMAP" id="MF_01209">
    <property type="entry name" value="CPSase_S_chain"/>
    <property type="match status" value="1"/>
</dbReference>
<dbReference type="PRINTS" id="PR00099">
    <property type="entry name" value="CPSGATASE"/>
</dbReference>
<evidence type="ECO:0000256" key="10">
    <source>
        <dbReference type="ARBA" id="ARBA00048816"/>
    </source>
</evidence>
<evidence type="ECO:0000259" key="13">
    <source>
        <dbReference type="SMART" id="SM01097"/>
    </source>
</evidence>
<dbReference type="SUPFAM" id="SSF52317">
    <property type="entry name" value="Class I glutamine amidotransferase-like"/>
    <property type="match status" value="1"/>
</dbReference>
<evidence type="ECO:0000256" key="4">
    <source>
        <dbReference type="ARBA" id="ARBA00022598"/>
    </source>
</evidence>
<dbReference type="CDD" id="cd01744">
    <property type="entry name" value="GATase1_CPSase"/>
    <property type="match status" value="1"/>
</dbReference>
<feature type="binding site" evidence="12">
    <location>
        <position position="316"/>
    </location>
    <ligand>
        <name>L-glutamine</name>
        <dbReference type="ChEBI" id="CHEBI:58359"/>
    </ligand>
</feature>
<feature type="binding site" evidence="12">
    <location>
        <position position="247"/>
    </location>
    <ligand>
        <name>L-glutamine</name>
        <dbReference type="ChEBI" id="CHEBI:58359"/>
    </ligand>
</feature>
<dbReference type="PANTHER" id="PTHR43418">
    <property type="entry name" value="MULTIFUNCTIONAL TRYPTOPHAN BIOSYNTHESIS PROTEIN-RELATED"/>
    <property type="match status" value="1"/>
</dbReference>
<keyword evidence="7 12" id="KW-0315">Glutamine amidotransferase</keyword>
<dbReference type="GO" id="GO:0044205">
    <property type="term" value="P:'de novo' UMP biosynthetic process"/>
    <property type="evidence" value="ECO:0007669"/>
    <property type="project" value="UniProtKB-UniRule"/>
</dbReference>
<keyword evidence="4 12" id="KW-0436">Ligase</keyword>
<dbReference type="FunFam" id="3.50.30.20:FF:000001">
    <property type="entry name" value="Carbamoyl-phosphate synthase small chain"/>
    <property type="match status" value="1"/>
</dbReference>
<dbReference type="GO" id="GO:0006526">
    <property type="term" value="P:L-arginine biosynthetic process"/>
    <property type="evidence" value="ECO:0007669"/>
    <property type="project" value="UniProtKB-UniRule"/>
</dbReference>
<dbReference type="Pfam" id="PF00117">
    <property type="entry name" value="GATase"/>
    <property type="match status" value="1"/>
</dbReference>
<evidence type="ECO:0000313" key="14">
    <source>
        <dbReference type="EMBL" id="AOM64602.1"/>
    </source>
</evidence>
<comment type="function">
    <text evidence="12">Small subunit of the glutamine-dependent carbamoyl phosphate synthetase (CPSase). CPSase catalyzes the formation of carbamoyl phosphate from the ammonia moiety of glutamine, carbonate, and phosphate donated by ATP, constituting the first step of 2 biosynthetic pathways, one leading to arginine and/or urea and the other to pyrimidine nucleotides. The small subunit (glutamine amidotransferase) binds and cleaves glutamine to supply the large subunit with the substrate ammonia.</text>
</comment>
<dbReference type="UniPathway" id="UPA00070">
    <property type="reaction ID" value="UER00115"/>
</dbReference>
<keyword evidence="5 12" id="KW-0547">Nucleotide-binding</keyword>
<evidence type="ECO:0000256" key="8">
    <source>
        <dbReference type="ARBA" id="ARBA00022975"/>
    </source>
</evidence>
<feature type="active site" evidence="12">
    <location>
        <position position="359"/>
    </location>
</feature>
<dbReference type="InterPro" id="IPR029062">
    <property type="entry name" value="Class_I_gatase-like"/>
</dbReference>
<comment type="pathway">
    <text evidence="1 12">Pyrimidine metabolism; UMP biosynthesis via de novo pathway; (S)-dihydroorotate from bicarbonate: step 1/3.</text>
</comment>
<name>A0A1C9C896_9FLOR</name>
<comment type="pathway">
    <text evidence="2 12">Amino-acid biosynthesis; L-arginine biosynthesis; carbamoyl phosphate from bicarbonate: step 1/1.</text>
</comment>
<dbReference type="GO" id="GO:0006541">
    <property type="term" value="P:glutamine metabolic process"/>
    <property type="evidence" value="ECO:0007669"/>
    <property type="project" value="InterPro"/>
</dbReference>